<gene>
    <name evidence="6" type="ORF">LOD99_9961</name>
</gene>
<evidence type="ECO:0000256" key="4">
    <source>
        <dbReference type="ARBA" id="ARBA00022691"/>
    </source>
</evidence>
<evidence type="ECO:0000313" key="7">
    <source>
        <dbReference type="Proteomes" id="UP001165289"/>
    </source>
</evidence>
<sequence length="190" mass="21453">MDDTHSTPSYRLLGIFGVFFGTLTAICLPFISPATRKYCIPYIPATNKQVNNLLKICKQINSQHSNADGIKVCDLGSGDGRIILELAKCGIHGYGYELNPWLVIWSKFGAYYGGVKKVAQFRRKNLWDVKLSRYDVIIVFGVAEMIPELELKLNSELREGVSVISGRFPLKRNTNEILGDGAEKIWIYRY</sequence>
<proteinExistence type="inferred from homology"/>
<dbReference type="PANTHER" id="PTHR13610:SF9">
    <property type="entry name" value="FI06469P"/>
    <property type="match status" value="1"/>
</dbReference>
<dbReference type="InterPro" id="IPR029063">
    <property type="entry name" value="SAM-dependent_MTases_sf"/>
</dbReference>
<evidence type="ECO:0000256" key="3">
    <source>
        <dbReference type="ARBA" id="ARBA00022679"/>
    </source>
</evidence>
<dbReference type="AlphaFoldDB" id="A0AAV7KK32"/>
<dbReference type="Proteomes" id="UP001165289">
    <property type="component" value="Unassembled WGS sequence"/>
</dbReference>
<reference evidence="6 7" key="1">
    <citation type="journal article" date="2023" name="BMC Biol.">
        <title>The compact genome of the sponge Oopsacas minuta (Hexactinellida) is lacking key metazoan core genes.</title>
        <authorList>
            <person name="Santini S."/>
            <person name="Schenkelaars Q."/>
            <person name="Jourda C."/>
            <person name="Duchesne M."/>
            <person name="Belahbib H."/>
            <person name="Rocher C."/>
            <person name="Selva M."/>
            <person name="Riesgo A."/>
            <person name="Vervoort M."/>
            <person name="Leys S.P."/>
            <person name="Kodjabachian L."/>
            <person name="Le Bivic A."/>
            <person name="Borchiellini C."/>
            <person name="Claverie J.M."/>
            <person name="Renard E."/>
        </authorList>
    </citation>
    <scope>NUCLEOTIDE SEQUENCE [LARGE SCALE GENOMIC DNA]</scope>
    <source>
        <strain evidence="6">SPO-2</strain>
    </source>
</reference>
<feature type="transmembrane region" description="Helical" evidence="5">
    <location>
        <begin position="12"/>
        <end position="31"/>
    </location>
</feature>
<dbReference type="GO" id="GO:0005739">
    <property type="term" value="C:mitochondrion"/>
    <property type="evidence" value="ECO:0007669"/>
    <property type="project" value="TreeGrafter"/>
</dbReference>
<evidence type="ECO:0000256" key="5">
    <source>
        <dbReference type="SAM" id="Phobius"/>
    </source>
</evidence>
<evidence type="ECO:0000313" key="6">
    <source>
        <dbReference type="EMBL" id="KAI6661378.1"/>
    </source>
</evidence>
<keyword evidence="5" id="KW-0472">Membrane</keyword>
<comment type="similarity">
    <text evidence="1">Belongs to the ANT/ATPSC lysine N-methyltransferase family.</text>
</comment>
<protein>
    <submittedName>
        <fullName evidence="6">Uncharacterized protein</fullName>
    </submittedName>
</protein>
<dbReference type="PANTHER" id="PTHR13610">
    <property type="entry name" value="METHYLTRANSFERASE DOMAIN-CONTAINING PROTEIN"/>
    <property type="match status" value="1"/>
</dbReference>
<dbReference type="CDD" id="cd02440">
    <property type="entry name" value="AdoMet_MTases"/>
    <property type="match status" value="1"/>
</dbReference>
<dbReference type="Pfam" id="PF13489">
    <property type="entry name" value="Methyltransf_23"/>
    <property type="match status" value="1"/>
</dbReference>
<accession>A0AAV7KK32</accession>
<keyword evidence="4" id="KW-0949">S-adenosyl-L-methionine</keyword>
<dbReference type="Gene3D" id="3.40.50.150">
    <property type="entry name" value="Vaccinia Virus protein VP39"/>
    <property type="match status" value="1"/>
</dbReference>
<dbReference type="InterPro" id="IPR026170">
    <property type="entry name" value="FAM173A/B"/>
</dbReference>
<comment type="caution">
    <text evidence="6">The sequence shown here is derived from an EMBL/GenBank/DDBJ whole genome shotgun (WGS) entry which is preliminary data.</text>
</comment>
<evidence type="ECO:0000256" key="1">
    <source>
        <dbReference type="ARBA" id="ARBA00010633"/>
    </source>
</evidence>
<dbReference type="GO" id="GO:1905706">
    <property type="term" value="P:regulation of mitochondrial ATP synthesis coupled proton transport"/>
    <property type="evidence" value="ECO:0007669"/>
    <property type="project" value="TreeGrafter"/>
</dbReference>
<dbReference type="GO" id="GO:0032259">
    <property type="term" value="P:methylation"/>
    <property type="evidence" value="ECO:0007669"/>
    <property type="project" value="UniProtKB-KW"/>
</dbReference>
<evidence type="ECO:0000256" key="2">
    <source>
        <dbReference type="ARBA" id="ARBA00022603"/>
    </source>
</evidence>
<keyword evidence="7" id="KW-1185">Reference proteome</keyword>
<organism evidence="6 7">
    <name type="scientific">Oopsacas minuta</name>
    <dbReference type="NCBI Taxonomy" id="111878"/>
    <lineage>
        <taxon>Eukaryota</taxon>
        <taxon>Metazoa</taxon>
        <taxon>Porifera</taxon>
        <taxon>Hexactinellida</taxon>
        <taxon>Hexasterophora</taxon>
        <taxon>Lyssacinosida</taxon>
        <taxon>Leucopsacidae</taxon>
        <taxon>Oopsacas</taxon>
    </lineage>
</organism>
<keyword evidence="5" id="KW-0812">Transmembrane</keyword>
<name>A0AAV7KK32_9METZ</name>
<keyword evidence="3" id="KW-0808">Transferase</keyword>
<keyword evidence="5" id="KW-1133">Transmembrane helix</keyword>
<dbReference type="GO" id="GO:0016279">
    <property type="term" value="F:protein-lysine N-methyltransferase activity"/>
    <property type="evidence" value="ECO:0007669"/>
    <property type="project" value="InterPro"/>
</dbReference>
<dbReference type="SUPFAM" id="SSF53335">
    <property type="entry name" value="S-adenosyl-L-methionine-dependent methyltransferases"/>
    <property type="match status" value="1"/>
</dbReference>
<keyword evidence="2" id="KW-0489">Methyltransferase</keyword>
<dbReference type="EMBL" id="JAKMXF010000012">
    <property type="protein sequence ID" value="KAI6661378.1"/>
    <property type="molecule type" value="Genomic_DNA"/>
</dbReference>